<dbReference type="GO" id="GO:0003676">
    <property type="term" value="F:nucleic acid binding"/>
    <property type="evidence" value="ECO:0007669"/>
    <property type="project" value="InterPro"/>
</dbReference>
<dbReference type="OrthoDB" id="424402at2759"/>
<dbReference type="InterPro" id="IPR036882">
    <property type="entry name" value="Alba-like_dom_sf"/>
</dbReference>
<dbReference type="SUPFAM" id="SSF82704">
    <property type="entry name" value="AlbA-like"/>
    <property type="match status" value="1"/>
</dbReference>
<evidence type="ECO:0000313" key="2">
    <source>
        <dbReference type="Proteomes" id="UP000054630"/>
    </source>
</evidence>
<feature type="non-terminal residue" evidence="1">
    <location>
        <position position="1"/>
    </location>
</feature>
<keyword evidence="2" id="KW-1185">Reference proteome</keyword>
<name>A0A0V0SAY4_9BILA</name>
<dbReference type="Proteomes" id="UP000054630">
    <property type="component" value="Unassembled WGS sequence"/>
</dbReference>
<sequence length="203" mass="23582">LFIMAEVELNAFEKQLPFQNINSEDVKVIHLNKKCRVQRPACTAVSFLQLSQKNKVVLYGYEKGCSRAICCAEVIKKKYFENPDFVHQTLSQRTKLCFRRLEENFQLLSNSVNVKRDVPTVYILLSSEQLEESDKSEYDFYNAVDEFQAGTKFEKPATSVVEQQDKYPKNNWKRIGPTEIRTRIAGFRVQSASRYTMGPLEIF</sequence>
<proteinExistence type="predicted"/>
<reference evidence="1 2" key="1">
    <citation type="submission" date="2015-01" db="EMBL/GenBank/DDBJ databases">
        <title>Evolution of Trichinella species and genotypes.</title>
        <authorList>
            <person name="Korhonen P.K."/>
            <person name="Edoardo P."/>
            <person name="Giuseppe L.R."/>
            <person name="Gasser R.B."/>
        </authorList>
    </citation>
    <scope>NUCLEOTIDE SEQUENCE [LARGE SCALE GENOMIC DNA]</scope>
    <source>
        <strain evidence="1">ISS37</strain>
    </source>
</reference>
<dbReference type="AlphaFoldDB" id="A0A0V0SAY4"/>
<comment type="caution">
    <text evidence="1">The sequence shown here is derived from an EMBL/GenBank/DDBJ whole genome shotgun (WGS) entry which is preliminary data.</text>
</comment>
<gene>
    <name evidence="1" type="ORF">T07_10438</name>
</gene>
<feature type="non-terminal residue" evidence="1">
    <location>
        <position position="203"/>
    </location>
</feature>
<organism evidence="1 2">
    <name type="scientific">Trichinella nelsoni</name>
    <dbReference type="NCBI Taxonomy" id="6336"/>
    <lineage>
        <taxon>Eukaryota</taxon>
        <taxon>Metazoa</taxon>
        <taxon>Ecdysozoa</taxon>
        <taxon>Nematoda</taxon>
        <taxon>Enoplea</taxon>
        <taxon>Dorylaimia</taxon>
        <taxon>Trichinellida</taxon>
        <taxon>Trichinellidae</taxon>
        <taxon>Trichinella</taxon>
    </lineage>
</organism>
<dbReference type="EMBL" id="JYDL01000021">
    <property type="protein sequence ID" value="KRX23897.1"/>
    <property type="molecule type" value="Genomic_DNA"/>
</dbReference>
<accession>A0A0V0SAY4</accession>
<protein>
    <submittedName>
        <fullName evidence="1">Uncharacterized protein</fullName>
    </submittedName>
</protein>
<evidence type="ECO:0000313" key="1">
    <source>
        <dbReference type="EMBL" id="KRX23897.1"/>
    </source>
</evidence>